<dbReference type="EMBL" id="AGNL01040971">
    <property type="protein sequence ID" value="EJK51808.1"/>
    <property type="molecule type" value="Genomic_DNA"/>
</dbReference>
<dbReference type="InterPro" id="IPR013517">
    <property type="entry name" value="FG-GAP"/>
</dbReference>
<evidence type="ECO:0000313" key="2">
    <source>
        <dbReference type="Proteomes" id="UP000266841"/>
    </source>
</evidence>
<keyword evidence="2" id="KW-1185">Reference proteome</keyword>
<reference evidence="1 2" key="1">
    <citation type="journal article" date="2012" name="Genome Biol.">
        <title>Genome and low-iron response of an oceanic diatom adapted to chronic iron limitation.</title>
        <authorList>
            <person name="Lommer M."/>
            <person name="Specht M."/>
            <person name="Roy A.S."/>
            <person name="Kraemer L."/>
            <person name="Andreson R."/>
            <person name="Gutowska M.A."/>
            <person name="Wolf J."/>
            <person name="Bergner S.V."/>
            <person name="Schilhabel M.B."/>
            <person name="Klostermeier U.C."/>
            <person name="Beiko R.G."/>
            <person name="Rosenstiel P."/>
            <person name="Hippler M."/>
            <person name="Laroche J."/>
        </authorList>
    </citation>
    <scope>NUCLEOTIDE SEQUENCE [LARGE SCALE GENOMIC DNA]</scope>
    <source>
        <strain evidence="1 2">CCMP1005</strain>
    </source>
</reference>
<proteinExistence type="predicted"/>
<name>K0RDL4_THAOC</name>
<comment type="caution">
    <text evidence="1">The sequence shown here is derived from an EMBL/GenBank/DDBJ whole genome shotgun (WGS) entry which is preliminary data.</text>
</comment>
<dbReference type="OrthoDB" id="188207at2759"/>
<protein>
    <submittedName>
        <fullName evidence="1">Uncharacterized protein</fullName>
    </submittedName>
</protein>
<gene>
    <name evidence="1" type="ORF">THAOC_28988</name>
</gene>
<dbReference type="Pfam" id="PF14312">
    <property type="entry name" value="FG-GAP_2"/>
    <property type="match status" value="1"/>
</dbReference>
<dbReference type="AlphaFoldDB" id="K0RDL4"/>
<sequence length="72" mass="7760">SENVPASSVLTWNSILKLLAPDGAAEDRFGRSVAIYEDTIVVGVDNGAHVFARSGDVWAHQAKLPGARRRSR</sequence>
<dbReference type="Proteomes" id="UP000266841">
    <property type="component" value="Unassembled WGS sequence"/>
</dbReference>
<feature type="non-terminal residue" evidence="1">
    <location>
        <position position="1"/>
    </location>
</feature>
<evidence type="ECO:0000313" key="1">
    <source>
        <dbReference type="EMBL" id="EJK51808.1"/>
    </source>
</evidence>
<organism evidence="1 2">
    <name type="scientific">Thalassiosira oceanica</name>
    <name type="common">Marine diatom</name>
    <dbReference type="NCBI Taxonomy" id="159749"/>
    <lineage>
        <taxon>Eukaryota</taxon>
        <taxon>Sar</taxon>
        <taxon>Stramenopiles</taxon>
        <taxon>Ochrophyta</taxon>
        <taxon>Bacillariophyta</taxon>
        <taxon>Coscinodiscophyceae</taxon>
        <taxon>Thalassiosirophycidae</taxon>
        <taxon>Thalassiosirales</taxon>
        <taxon>Thalassiosiraceae</taxon>
        <taxon>Thalassiosira</taxon>
    </lineage>
</organism>
<accession>K0RDL4</accession>